<keyword evidence="1" id="KW-0479">Metal-binding</keyword>
<dbReference type="RefSeq" id="WP_377391425.1">
    <property type="nucleotide sequence ID" value="NZ_JBHUIX010000013.1"/>
</dbReference>
<feature type="binding site" evidence="1">
    <location>
        <begin position="136"/>
        <end position="142"/>
    </location>
    <ligand>
        <name>(6S)-NADPHX</name>
        <dbReference type="ChEBI" id="CHEBI:64076"/>
    </ligand>
</feature>
<organism evidence="3 4">
    <name type="scientific">Rhodobacter lacus</name>
    <dbReference type="NCBI Taxonomy" id="1641972"/>
    <lineage>
        <taxon>Bacteria</taxon>
        <taxon>Pseudomonadati</taxon>
        <taxon>Pseudomonadota</taxon>
        <taxon>Alphaproteobacteria</taxon>
        <taxon>Rhodobacterales</taxon>
        <taxon>Rhodobacter group</taxon>
        <taxon>Rhodobacter</taxon>
    </lineage>
</organism>
<name>A0ABW5AB34_9RHOB</name>
<keyword evidence="1" id="KW-0630">Potassium</keyword>
<feature type="binding site" evidence="1">
    <location>
        <position position="167"/>
    </location>
    <ligand>
        <name>(6S)-NADPHX</name>
        <dbReference type="ChEBI" id="CHEBI:64076"/>
    </ligand>
</feature>
<evidence type="ECO:0000256" key="1">
    <source>
        <dbReference type="HAMAP-Rule" id="MF_01966"/>
    </source>
</evidence>
<dbReference type="Gene3D" id="3.40.50.10260">
    <property type="entry name" value="YjeF N-terminal domain"/>
    <property type="match status" value="1"/>
</dbReference>
<dbReference type="InterPro" id="IPR036652">
    <property type="entry name" value="YjeF_N_dom_sf"/>
</dbReference>
<evidence type="ECO:0000259" key="2">
    <source>
        <dbReference type="PROSITE" id="PS51385"/>
    </source>
</evidence>
<comment type="caution">
    <text evidence="1">Lacks conserved residue(s) required for the propagation of feature annotation.</text>
</comment>
<sequence>MPQIVTTAQMRAIEQTAIASGAVTGFALMERAGAGAVEAICETWPDLATAPGKAVVICGPGNNGGDGYVVARLLKARGWRVDVFRFGTSSAWRPDAERARELWCAEGKAHSLRTLARVLRHARAPRYTLLVDAGFGIGLSTPLPDPLRDMFWAQQRGILAERVVALDVPSGLDADTGAVAPPPGLPMGPWHWRQGTACKADLTVTFHAAKPGHLTGQGPTLCGKLVVKSIGL</sequence>
<keyword evidence="1 3" id="KW-0413">Isomerase</keyword>
<proteinExistence type="inferred from homology"/>
<protein>
    <recommendedName>
        <fullName evidence="1">NAD(P)H-hydrate epimerase</fullName>
        <ecNumber evidence="1">5.1.99.6</ecNumber>
    </recommendedName>
    <alternativeName>
        <fullName evidence="1">NAD(P)HX epimerase</fullName>
    </alternativeName>
</protein>
<dbReference type="HAMAP" id="MF_01966">
    <property type="entry name" value="NADHX_epimerase"/>
    <property type="match status" value="1"/>
</dbReference>
<gene>
    <name evidence="1" type="primary">nnrE</name>
    <name evidence="3" type="ORF">ACFSM0_13770</name>
</gene>
<comment type="catalytic activity">
    <reaction evidence="1">
        <text>(6R)-NADHX = (6S)-NADHX</text>
        <dbReference type="Rhea" id="RHEA:32215"/>
        <dbReference type="ChEBI" id="CHEBI:64074"/>
        <dbReference type="ChEBI" id="CHEBI:64075"/>
        <dbReference type="EC" id="5.1.99.6"/>
    </reaction>
</comment>
<comment type="cofactor">
    <cofactor evidence="1">
        <name>K(+)</name>
        <dbReference type="ChEBI" id="CHEBI:29103"/>
    </cofactor>
    <text evidence="1">Binds 1 potassium ion per subunit.</text>
</comment>
<feature type="binding site" evidence="1">
    <location>
        <position position="132"/>
    </location>
    <ligand>
        <name>K(+)</name>
        <dbReference type="ChEBI" id="CHEBI:29103"/>
    </ligand>
</feature>
<dbReference type="GO" id="GO:0052856">
    <property type="term" value="F:NAD(P)HX epimerase activity"/>
    <property type="evidence" value="ECO:0007669"/>
    <property type="project" value="UniProtKB-EC"/>
</dbReference>
<dbReference type="Pfam" id="PF03853">
    <property type="entry name" value="YjeF_N"/>
    <property type="match status" value="1"/>
</dbReference>
<keyword evidence="1" id="KW-0547">Nucleotide-binding</keyword>
<feature type="binding site" evidence="1">
    <location>
        <begin position="62"/>
        <end position="66"/>
    </location>
    <ligand>
        <name>(6S)-NADPHX</name>
        <dbReference type="ChEBI" id="CHEBI:64076"/>
    </ligand>
</feature>
<reference evidence="4" key="1">
    <citation type="journal article" date="2019" name="Int. J. Syst. Evol. Microbiol.">
        <title>The Global Catalogue of Microorganisms (GCM) 10K type strain sequencing project: providing services to taxonomists for standard genome sequencing and annotation.</title>
        <authorList>
            <consortium name="The Broad Institute Genomics Platform"/>
            <consortium name="The Broad Institute Genome Sequencing Center for Infectious Disease"/>
            <person name="Wu L."/>
            <person name="Ma J."/>
        </authorList>
    </citation>
    <scope>NUCLEOTIDE SEQUENCE [LARGE SCALE GENOMIC DNA]</scope>
    <source>
        <strain evidence="4">CCUG 55131</strain>
    </source>
</reference>
<keyword evidence="1" id="KW-0521">NADP</keyword>
<comment type="caution">
    <text evidence="3">The sequence shown here is derived from an EMBL/GenBank/DDBJ whole genome shotgun (WGS) entry which is preliminary data.</text>
</comment>
<dbReference type="Proteomes" id="UP001597413">
    <property type="component" value="Unassembled WGS sequence"/>
</dbReference>
<keyword evidence="4" id="KW-1185">Reference proteome</keyword>
<comment type="function">
    <text evidence="1">Catalyzes the epimerization of the S- and R-forms of NAD(P)HX, a damaged form of NAD(P)H that is a result of enzymatic or heat-dependent hydration. This is a prerequisite for the S-specific NAD(P)H-hydrate dehydratase to allow the repair of both epimers of NAD(P)HX.</text>
</comment>
<dbReference type="SUPFAM" id="SSF64153">
    <property type="entry name" value="YjeF N-terminal domain-like"/>
    <property type="match status" value="1"/>
</dbReference>
<keyword evidence="1" id="KW-0520">NAD</keyword>
<feature type="binding site" evidence="1">
    <location>
        <position position="170"/>
    </location>
    <ligand>
        <name>K(+)</name>
        <dbReference type="ChEBI" id="CHEBI:29103"/>
    </ligand>
</feature>
<accession>A0ABW5AB34</accession>
<dbReference type="EMBL" id="JBHUIX010000013">
    <property type="protein sequence ID" value="MFD2175159.1"/>
    <property type="molecule type" value="Genomic_DNA"/>
</dbReference>
<comment type="catalytic activity">
    <reaction evidence="1">
        <text>(6R)-NADPHX = (6S)-NADPHX</text>
        <dbReference type="Rhea" id="RHEA:32227"/>
        <dbReference type="ChEBI" id="CHEBI:64076"/>
        <dbReference type="ChEBI" id="CHEBI:64077"/>
        <dbReference type="EC" id="5.1.99.6"/>
    </reaction>
</comment>
<dbReference type="NCBIfam" id="TIGR00197">
    <property type="entry name" value="yjeF_nterm"/>
    <property type="match status" value="1"/>
</dbReference>
<comment type="similarity">
    <text evidence="1">Belongs to the NnrE/AIBP family.</text>
</comment>
<feature type="binding site" evidence="1">
    <location>
        <position position="63"/>
    </location>
    <ligand>
        <name>K(+)</name>
        <dbReference type="ChEBI" id="CHEBI:29103"/>
    </ligand>
</feature>
<dbReference type="InterPro" id="IPR004443">
    <property type="entry name" value="YjeF_N_dom"/>
</dbReference>
<evidence type="ECO:0000313" key="3">
    <source>
        <dbReference type="EMBL" id="MFD2175159.1"/>
    </source>
</evidence>
<feature type="domain" description="YjeF N-terminal" evidence="2">
    <location>
        <begin position="10"/>
        <end position="232"/>
    </location>
</feature>
<dbReference type="EC" id="5.1.99.6" evidence="1"/>
<evidence type="ECO:0000313" key="4">
    <source>
        <dbReference type="Proteomes" id="UP001597413"/>
    </source>
</evidence>
<dbReference type="PROSITE" id="PS51385">
    <property type="entry name" value="YJEF_N"/>
    <property type="match status" value="1"/>
</dbReference>